<protein>
    <submittedName>
        <fullName evidence="1">Uncharacterized protein</fullName>
    </submittedName>
</protein>
<evidence type="ECO:0000313" key="1">
    <source>
        <dbReference type="EMBL" id="QHU36320.1"/>
    </source>
</evidence>
<name>A0A6C0M103_9ZZZZ</name>
<proteinExistence type="predicted"/>
<dbReference type="AlphaFoldDB" id="A0A6C0M103"/>
<sequence>MSSRQQQEQELFKRTAELLADDKITPEQACSFIETLRDSKILPDDVLNPENQEQERQKGFNEIAGVYADWKITTEEACDLFKEWIGGSVSGRL</sequence>
<reference evidence="1" key="1">
    <citation type="journal article" date="2020" name="Nature">
        <title>Giant virus diversity and host interactions through global metagenomics.</title>
        <authorList>
            <person name="Schulz F."/>
            <person name="Roux S."/>
            <person name="Paez-Espino D."/>
            <person name="Jungbluth S."/>
            <person name="Walsh D.A."/>
            <person name="Denef V.J."/>
            <person name="McMahon K.D."/>
            <person name="Konstantinidis K.T."/>
            <person name="Eloe-Fadrosh E.A."/>
            <person name="Kyrpides N.C."/>
            <person name="Woyke T."/>
        </authorList>
    </citation>
    <scope>NUCLEOTIDE SEQUENCE</scope>
    <source>
        <strain evidence="1">GVMAG-S-1035124-57</strain>
    </source>
</reference>
<dbReference type="EMBL" id="MN740634">
    <property type="protein sequence ID" value="QHU36320.1"/>
    <property type="molecule type" value="Genomic_DNA"/>
</dbReference>
<organism evidence="1">
    <name type="scientific">viral metagenome</name>
    <dbReference type="NCBI Taxonomy" id="1070528"/>
    <lineage>
        <taxon>unclassified sequences</taxon>
        <taxon>metagenomes</taxon>
        <taxon>organismal metagenomes</taxon>
    </lineage>
</organism>
<accession>A0A6C0M103</accession>